<dbReference type="InterPro" id="IPR037129">
    <property type="entry name" value="XPA_sf"/>
</dbReference>
<keyword evidence="5" id="KW-0863">Zinc-finger</keyword>
<protein>
    <submittedName>
        <fullName evidence="13">DNA repair protein complementing XP-A cells isoform X1</fullName>
    </submittedName>
</protein>
<keyword evidence="9" id="KW-0539">Nucleus</keyword>
<evidence type="ECO:0000259" key="11">
    <source>
        <dbReference type="Pfam" id="PF05181"/>
    </source>
</evidence>
<evidence type="ECO:0000256" key="1">
    <source>
        <dbReference type="ARBA" id="ARBA00004123"/>
    </source>
</evidence>
<dbReference type="Gene3D" id="3.90.530.10">
    <property type="entry name" value="XPA C-terminal domain"/>
    <property type="match status" value="1"/>
</dbReference>
<dbReference type="GO" id="GO:0008270">
    <property type="term" value="F:zinc ion binding"/>
    <property type="evidence" value="ECO:0007669"/>
    <property type="project" value="UniProtKB-KW"/>
</dbReference>
<dbReference type="InterPro" id="IPR000465">
    <property type="entry name" value="XPA/RAD14"/>
</dbReference>
<evidence type="ECO:0000256" key="6">
    <source>
        <dbReference type="ARBA" id="ARBA00022833"/>
    </source>
</evidence>
<evidence type="ECO:0000256" key="9">
    <source>
        <dbReference type="ARBA" id="ARBA00023242"/>
    </source>
</evidence>
<dbReference type="SUPFAM" id="SSF57716">
    <property type="entry name" value="Glucocorticoid receptor-like (DNA-binding domain)"/>
    <property type="match status" value="1"/>
</dbReference>
<keyword evidence="4" id="KW-0227">DNA damage</keyword>
<keyword evidence="8" id="KW-0234">DNA repair</keyword>
<evidence type="ECO:0000313" key="12">
    <source>
        <dbReference type="Proteomes" id="UP001318040"/>
    </source>
</evidence>
<evidence type="ECO:0000256" key="10">
    <source>
        <dbReference type="SAM" id="MobiDB-lite"/>
    </source>
</evidence>
<dbReference type="SUPFAM" id="SSF46955">
    <property type="entry name" value="Putative DNA-binding domain"/>
    <property type="match status" value="1"/>
</dbReference>
<dbReference type="KEGG" id="pmrn:116942178"/>
<reference evidence="13" key="1">
    <citation type="submission" date="2025-08" db="UniProtKB">
        <authorList>
            <consortium name="RefSeq"/>
        </authorList>
    </citation>
    <scope>IDENTIFICATION</scope>
    <source>
        <tissue evidence="13">Sperm</tissue>
    </source>
</reference>
<dbReference type="PROSITE" id="PS00752">
    <property type="entry name" value="XPA_1"/>
    <property type="match status" value="1"/>
</dbReference>
<evidence type="ECO:0000256" key="5">
    <source>
        <dbReference type="ARBA" id="ARBA00022771"/>
    </source>
</evidence>
<comment type="similarity">
    <text evidence="2">Belongs to the XPA family.</text>
</comment>
<dbReference type="InterPro" id="IPR022652">
    <property type="entry name" value="Znf_XPA_CS"/>
</dbReference>
<evidence type="ECO:0000313" key="13">
    <source>
        <dbReference type="RefSeq" id="XP_032809690.1"/>
    </source>
</evidence>
<feature type="compositionally biased region" description="Basic and acidic residues" evidence="10">
    <location>
        <begin position="1"/>
        <end position="11"/>
    </location>
</feature>
<accession>A0AAJ7WTS8</accession>
<dbReference type="Pfam" id="PF05181">
    <property type="entry name" value="XPA_C"/>
    <property type="match status" value="1"/>
</dbReference>
<feature type="region of interest" description="Disordered" evidence="10">
    <location>
        <begin position="81"/>
        <end position="100"/>
    </location>
</feature>
<dbReference type="PANTHER" id="PTHR10142">
    <property type="entry name" value="DNA REPAIR PROTEIN COMPLEMENTING XP-A CELLS"/>
    <property type="match status" value="1"/>
</dbReference>
<evidence type="ECO:0000256" key="3">
    <source>
        <dbReference type="ARBA" id="ARBA00022723"/>
    </source>
</evidence>
<keyword evidence="12" id="KW-1185">Reference proteome</keyword>
<dbReference type="InterPro" id="IPR009061">
    <property type="entry name" value="DNA-bd_dom_put_sf"/>
</dbReference>
<evidence type="ECO:0000256" key="7">
    <source>
        <dbReference type="ARBA" id="ARBA00023125"/>
    </source>
</evidence>
<proteinExistence type="inferred from homology"/>
<dbReference type="PANTHER" id="PTHR10142:SF0">
    <property type="entry name" value="DNA REPAIR PROTEIN COMPLEMENTING XP-A CELLS"/>
    <property type="match status" value="1"/>
</dbReference>
<dbReference type="Pfam" id="PF01286">
    <property type="entry name" value="XPA_N"/>
    <property type="match status" value="1"/>
</dbReference>
<dbReference type="GO" id="GO:0070914">
    <property type="term" value="P:UV-damage excision repair"/>
    <property type="evidence" value="ECO:0007669"/>
    <property type="project" value="TreeGrafter"/>
</dbReference>
<keyword evidence="3" id="KW-0479">Metal-binding</keyword>
<evidence type="ECO:0000256" key="4">
    <source>
        <dbReference type="ARBA" id="ARBA00022763"/>
    </source>
</evidence>
<dbReference type="GO" id="GO:0000715">
    <property type="term" value="P:nucleotide-excision repair, DNA damage recognition"/>
    <property type="evidence" value="ECO:0007669"/>
    <property type="project" value="TreeGrafter"/>
</dbReference>
<feature type="compositionally biased region" description="Acidic residues" evidence="10">
    <location>
        <begin position="12"/>
        <end position="34"/>
    </location>
</feature>
<dbReference type="GO" id="GO:0006284">
    <property type="term" value="P:base-excision repair"/>
    <property type="evidence" value="ECO:0007669"/>
    <property type="project" value="TreeGrafter"/>
</dbReference>
<dbReference type="Proteomes" id="UP001318040">
    <property type="component" value="Chromosome 13"/>
</dbReference>
<dbReference type="CDD" id="cd21076">
    <property type="entry name" value="DBD_XPA"/>
    <property type="match status" value="1"/>
</dbReference>
<dbReference type="FunFam" id="3.90.530.10:FF:000001">
    <property type="entry name" value="DNA repair protein complementing XP-A cells"/>
    <property type="match status" value="1"/>
</dbReference>
<dbReference type="CTD" id="7507"/>
<dbReference type="NCBIfam" id="TIGR00598">
    <property type="entry name" value="rad14"/>
    <property type="match status" value="1"/>
</dbReference>
<dbReference type="GO" id="GO:0003684">
    <property type="term" value="F:damaged DNA binding"/>
    <property type="evidence" value="ECO:0007669"/>
    <property type="project" value="InterPro"/>
</dbReference>
<sequence>MGEELSEKLGEELSEELGEELGEELSEEMGEELSEQQQQEGEGCSGVAGPGQSTEEPAAALPAAVRAQIERNRQRALLLRQARAASQPYPSASARSQAGAARLRVPGRAVDTGGGFLLEEADDEEEAAARRVVHTPAPVMKADYLQCGECGRRFMDSYLSATFDLAVCDACRDNEGKHQLVSRTEAKTEFLLKDCDLDGREPALRFVLRKNPHNPRWGDMKLYLRLQVEGRSLDVWGGEEALQEAREQRHHGRDRRQQKRFNNKVKELRMAVRSSLYRKASAGHVHEYGPEQRDDADADAYHRTCVQCGHRLAYEKM</sequence>
<evidence type="ECO:0000256" key="8">
    <source>
        <dbReference type="ARBA" id="ARBA00023204"/>
    </source>
</evidence>
<dbReference type="AlphaFoldDB" id="A0AAJ7WTS8"/>
<comment type="subcellular location">
    <subcellularLocation>
        <location evidence="1">Nucleus</location>
    </subcellularLocation>
</comment>
<evidence type="ECO:0000256" key="2">
    <source>
        <dbReference type="ARBA" id="ARBA00005548"/>
    </source>
</evidence>
<dbReference type="RefSeq" id="XP_032809690.1">
    <property type="nucleotide sequence ID" value="XM_032953799.1"/>
</dbReference>
<keyword evidence="7" id="KW-0238">DNA-binding</keyword>
<keyword evidence="6" id="KW-0862">Zinc</keyword>
<name>A0AAJ7WTS8_PETMA</name>
<dbReference type="GO" id="GO:0000110">
    <property type="term" value="C:nucleotide-excision repair factor 1 complex"/>
    <property type="evidence" value="ECO:0007669"/>
    <property type="project" value="TreeGrafter"/>
</dbReference>
<dbReference type="GO" id="GO:1901255">
    <property type="term" value="P:nucleotide-excision repair involved in interstrand cross-link repair"/>
    <property type="evidence" value="ECO:0007669"/>
    <property type="project" value="TreeGrafter"/>
</dbReference>
<feature type="region of interest" description="Disordered" evidence="10">
    <location>
        <begin position="1"/>
        <end position="61"/>
    </location>
</feature>
<dbReference type="InterPro" id="IPR022656">
    <property type="entry name" value="XPA_C"/>
</dbReference>
<gene>
    <name evidence="13" type="primary">XPA</name>
</gene>
<feature type="domain" description="XPA C-terminal" evidence="11">
    <location>
        <begin position="177"/>
        <end position="228"/>
    </location>
</feature>
<organism evidence="12 13">
    <name type="scientific">Petromyzon marinus</name>
    <name type="common">Sea lamprey</name>
    <dbReference type="NCBI Taxonomy" id="7757"/>
    <lineage>
        <taxon>Eukaryota</taxon>
        <taxon>Metazoa</taxon>
        <taxon>Chordata</taxon>
        <taxon>Craniata</taxon>
        <taxon>Vertebrata</taxon>
        <taxon>Cyclostomata</taxon>
        <taxon>Hyperoartia</taxon>
        <taxon>Petromyzontiformes</taxon>
        <taxon>Petromyzontidae</taxon>
        <taxon>Petromyzon</taxon>
    </lineage>
</organism>